<keyword evidence="2 4" id="KW-0808">Transferase</keyword>
<dbReference type="Gene3D" id="3.40.50.150">
    <property type="entry name" value="Vaccinia Virus protein VP39"/>
    <property type="match status" value="1"/>
</dbReference>
<dbReference type="SUPFAM" id="SSF53335">
    <property type="entry name" value="S-adenosyl-L-methionine-dependent methyltransferases"/>
    <property type="match status" value="1"/>
</dbReference>
<evidence type="ECO:0000256" key="2">
    <source>
        <dbReference type="ARBA" id="ARBA00022679"/>
    </source>
</evidence>
<dbReference type="EMBL" id="CP023778">
    <property type="protein sequence ID" value="ATL71263.1"/>
    <property type="molecule type" value="Genomic_DNA"/>
</dbReference>
<dbReference type="PANTHER" id="PTHR43861">
    <property type="entry name" value="TRANS-ACONITATE 2-METHYLTRANSFERASE-RELATED"/>
    <property type="match status" value="1"/>
</dbReference>
<dbReference type="PANTHER" id="PTHR43861:SF1">
    <property type="entry name" value="TRANS-ACONITATE 2-METHYLTRANSFERASE"/>
    <property type="match status" value="1"/>
</dbReference>
<dbReference type="KEGG" id="ntp:CRH09_38945"/>
<evidence type="ECO:0000259" key="3">
    <source>
        <dbReference type="Pfam" id="PF13649"/>
    </source>
</evidence>
<keyword evidence="1 4" id="KW-0489">Methyltransferase</keyword>
<dbReference type="GO" id="GO:0032259">
    <property type="term" value="P:methylation"/>
    <property type="evidence" value="ECO:0007669"/>
    <property type="project" value="UniProtKB-KW"/>
</dbReference>
<feature type="domain" description="Methyltransferase" evidence="3">
    <location>
        <begin position="66"/>
        <end position="154"/>
    </location>
</feature>
<evidence type="ECO:0000313" key="4">
    <source>
        <dbReference type="EMBL" id="ATL71263.1"/>
    </source>
</evidence>
<name>A0A291RUS1_9NOCA</name>
<proteinExistence type="predicted"/>
<dbReference type="Proteomes" id="UP000221961">
    <property type="component" value="Chromosome"/>
</dbReference>
<dbReference type="InterPro" id="IPR029063">
    <property type="entry name" value="SAM-dependent_MTases_sf"/>
</dbReference>
<reference evidence="4 5" key="1">
    <citation type="submission" date="2017-10" db="EMBL/GenBank/DDBJ databases">
        <title>Comparative genomics between pathogenic Norcardia.</title>
        <authorList>
            <person name="Zeng L."/>
        </authorList>
    </citation>
    <scope>NUCLEOTIDE SEQUENCE [LARGE SCALE GENOMIC DNA]</scope>
    <source>
        <strain evidence="4 5">NC_YFY_NT001</strain>
    </source>
</reference>
<protein>
    <submittedName>
        <fullName evidence="4">SAM-dependent methyltransferase</fullName>
    </submittedName>
</protein>
<organism evidence="4 5">
    <name type="scientific">Nocardia terpenica</name>
    <dbReference type="NCBI Taxonomy" id="455432"/>
    <lineage>
        <taxon>Bacteria</taxon>
        <taxon>Bacillati</taxon>
        <taxon>Actinomycetota</taxon>
        <taxon>Actinomycetes</taxon>
        <taxon>Mycobacteriales</taxon>
        <taxon>Nocardiaceae</taxon>
        <taxon>Nocardia</taxon>
    </lineage>
</organism>
<dbReference type="AlphaFoldDB" id="A0A291RUS1"/>
<dbReference type="InterPro" id="IPR041698">
    <property type="entry name" value="Methyltransf_25"/>
</dbReference>
<dbReference type="GO" id="GO:0008168">
    <property type="term" value="F:methyltransferase activity"/>
    <property type="evidence" value="ECO:0007669"/>
    <property type="project" value="UniProtKB-KW"/>
</dbReference>
<dbReference type="CDD" id="cd02440">
    <property type="entry name" value="AdoMet_MTases"/>
    <property type="match status" value="1"/>
</dbReference>
<accession>A0A291RUS1</accession>
<evidence type="ECO:0000256" key="1">
    <source>
        <dbReference type="ARBA" id="ARBA00022603"/>
    </source>
</evidence>
<evidence type="ECO:0000313" key="5">
    <source>
        <dbReference type="Proteomes" id="UP000221961"/>
    </source>
</evidence>
<gene>
    <name evidence="4" type="ORF">CRH09_38945</name>
</gene>
<dbReference type="Pfam" id="PF13649">
    <property type="entry name" value="Methyltransf_25"/>
    <property type="match status" value="1"/>
</dbReference>
<sequence>MSGPIPRLRAVTEPEDLRHTRDAYDGVAELYAAMFENALDDNPYDRAMLAVFAERVRDAGNGLVGDLGCGPGRITPHLAALGLNAFGMDLSPEMIRLARAAHPALRFEQGSMERLPLADGELGGILAWYSLIHTPPERVPGILGEFGRVLADGGPLLLGFQAADESHDIQPYDHKVATAYRWSLRGMEELLDAAGFRTHARMLREPDETERTQHGCLLATRSAA</sequence>